<dbReference type="GO" id="GO:0008023">
    <property type="term" value="C:transcription elongation factor complex"/>
    <property type="evidence" value="ECO:0007669"/>
    <property type="project" value="TreeGrafter"/>
</dbReference>
<comment type="caution">
    <text evidence="4">The sequence shown here is derived from an EMBL/GenBank/DDBJ whole genome shotgun (WGS) entry which is preliminary data.</text>
</comment>
<evidence type="ECO:0000256" key="1">
    <source>
        <dbReference type="ARBA" id="ARBA00009171"/>
    </source>
</evidence>
<keyword evidence="5" id="KW-1185">Reference proteome</keyword>
<feature type="non-terminal residue" evidence="4">
    <location>
        <position position="78"/>
    </location>
</feature>
<dbReference type="InterPro" id="IPR010844">
    <property type="entry name" value="Occludin_ELL"/>
</dbReference>
<evidence type="ECO:0000259" key="3">
    <source>
        <dbReference type="PROSITE" id="PS51980"/>
    </source>
</evidence>
<feature type="non-terminal residue" evidence="4">
    <location>
        <position position="1"/>
    </location>
</feature>
<reference evidence="4 5" key="1">
    <citation type="submission" date="2019-09" db="EMBL/GenBank/DDBJ databases">
        <title>Bird 10,000 Genomes (B10K) Project - Family phase.</title>
        <authorList>
            <person name="Zhang G."/>
        </authorList>
    </citation>
    <scope>NUCLEOTIDE SEQUENCE [LARGE SCALE GENOMIC DNA]</scope>
    <source>
        <strain evidence="4">B10K-DU-001-78</strain>
        <tissue evidence="4">Muscle</tissue>
    </source>
</reference>
<protein>
    <submittedName>
        <fullName evidence="4">ELL2 factor</fullName>
    </submittedName>
</protein>
<evidence type="ECO:0000256" key="2">
    <source>
        <dbReference type="PROSITE-ProRule" id="PRU01324"/>
    </source>
</evidence>
<feature type="domain" description="OCEL" evidence="3">
    <location>
        <begin position="3"/>
        <end position="78"/>
    </location>
</feature>
<dbReference type="PROSITE" id="PS51980">
    <property type="entry name" value="OCEL"/>
    <property type="match status" value="1"/>
</dbReference>
<accession>A0A7L1GQR5</accession>
<dbReference type="InterPro" id="IPR031176">
    <property type="entry name" value="ELL/occludin"/>
</dbReference>
<evidence type="ECO:0000313" key="5">
    <source>
        <dbReference type="Proteomes" id="UP000557230"/>
    </source>
</evidence>
<proteinExistence type="inferred from homology"/>
<dbReference type="AlphaFoldDB" id="A0A7L1GQR5"/>
<evidence type="ECO:0000313" key="4">
    <source>
        <dbReference type="EMBL" id="NXN16234.1"/>
    </source>
</evidence>
<sequence length="78" mass="9087">CAGVAPRKYLPVVSEEQRQSYEEDFSAEFEEYRRLHAQVEAVVRKFSKLQQQWNLLSPASRGYEVKEVKPGEVVPELF</sequence>
<dbReference type="GO" id="GO:0032968">
    <property type="term" value="P:positive regulation of transcription elongation by RNA polymerase II"/>
    <property type="evidence" value="ECO:0007669"/>
    <property type="project" value="TreeGrafter"/>
</dbReference>
<dbReference type="PANTHER" id="PTHR23288:SF8">
    <property type="entry name" value="RNA POLYMERASE II ELONGATION FACTOR ELL2"/>
    <property type="match status" value="1"/>
</dbReference>
<dbReference type="Pfam" id="PF07303">
    <property type="entry name" value="Occludin_ELL"/>
    <property type="match status" value="1"/>
</dbReference>
<dbReference type="PANTHER" id="PTHR23288">
    <property type="entry name" value="OCCLUDIN AND RNA POLYMERASE II ELONGATION FACTOR ELL"/>
    <property type="match status" value="1"/>
</dbReference>
<dbReference type="SUPFAM" id="SSF144292">
    <property type="entry name" value="occludin/ELL-like"/>
    <property type="match status" value="1"/>
</dbReference>
<comment type="similarity">
    <text evidence="1 2">Belongs to the ELL/occludin family.</text>
</comment>
<organism evidence="4 5">
    <name type="scientific">Indicator maculatus</name>
    <name type="common">spotted honeyguide</name>
    <dbReference type="NCBI Taxonomy" id="545262"/>
    <lineage>
        <taxon>Eukaryota</taxon>
        <taxon>Metazoa</taxon>
        <taxon>Chordata</taxon>
        <taxon>Craniata</taxon>
        <taxon>Vertebrata</taxon>
        <taxon>Euteleostomi</taxon>
        <taxon>Archelosauria</taxon>
        <taxon>Archosauria</taxon>
        <taxon>Dinosauria</taxon>
        <taxon>Saurischia</taxon>
        <taxon>Theropoda</taxon>
        <taxon>Coelurosauria</taxon>
        <taxon>Aves</taxon>
        <taxon>Neognathae</taxon>
        <taxon>Neoaves</taxon>
        <taxon>Telluraves</taxon>
        <taxon>Coraciimorphae</taxon>
        <taxon>Piciformes</taxon>
        <taxon>Indicatoridae</taxon>
        <taxon>Indicator</taxon>
    </lineage>
</organism>
<dbReference type="OrthoDB" id="6284217at2759"/>
<gene>
    <name evidence="4" type="primary">Ell2</name>
    <name evidence="4" type="ORF">INDMAC_R14936</name>
</gene>
<name>A0A7L1GQR5_9PICI</name>
<dbReference type="Proteomes" id="UP000557230">
    <property type="component" value="Unassembled WGS sequence"/>
</dbReference>
<dbReference type="Gene3D" id="6.10.140.340">
    <property type="match status" value="1"/>
</dbReference>
<dbReference type="GO" id="GO:0042795">
    <property type="term" value="P:snRNA transcription by RNA polymerase II"/>
    <property type="evidence" value="ECO:0007669"/>
    <property type="project" value="TreeGrafter"/>
</dbReference>
<dbReference type="GO" id="GO:0000987">
    <property type="term" value="F:cis-regulatory region sequence-specific DNA binding"/>
    <property type="evidence" value="ECO:0007669"/>
    <property type="project" value="TreeGrafter"/>
</dbReference>
<dbReference type="EMBL" id="VXBD01011352">
    <property type="protein sequence ID" value="NXN16234.1"/>
    <property type="molecule type" value="Genomic_DNA"/>
</dbReference>